<accession>A0ABR3GDT2</accession>
<dbReference type="Proteomes" id="UP001447188">
    <property type="component" value="Unassembled WGS sequence"/>
</dbReference>
<feature type="region of interest" description="Disordered" evidence="1">
    <location>
        <begin position="241"/>
        <end position="288"/>
    </location>
</feature>
<feature type="compositionally biased region" description="Pro residues" evidence="1">
    <location>
        <begin position="76"/>
        <end position="88"/>
    </location>
</feature>
<reference evidence="2 3" key="1">
    <citation type="submission" date="2024-02" db="EMBL/GenBank/DDBJ databases">
        <title>Discinaceae phylogenomics.</title>
        <authorList>
            <person name="Dirks A.C."/>
            <person name="James T.Y."/>
        </authorList>
    </citation>
    <scope>NUCLEOTIDE SEQUENCE [LARGE SCALE GENOMIC DNA]</scope>
    <source>
        <strain evidence="2 3">ACD0624</strain>
    </source>
</reference>
<gene>
    <name evidence="2" type="ORF">Q9L58_006926</name>
</gene>
<evidence type="ECO:0000313" key="2">
    <source>
        <dbReference type="EMBL" id="KAL0634119.1"/>
    </source>
</evidence>
<proteinExistence type="predicted"/>
<comment type="caution">
    <text evidence="2">The sequence shown here is derived from an EMBL/GenBank/DDBJ whole genome shotgun (WGS) entry which is preliminary data.</text>
</comment>
<feature type="compositionally biased region" description="Polar residues" evidence="1">
    <location>
        <begin position="62"/>
        <end position="72"/>
    </location>
</feature>
<name>A0ABR3GDT2_9PEZI</name>
<protein>
    <submittedName>
        <fullName evidence="2">Uncharacterized protein</fullName>
    </submittedName>
</protein>
<organism evidence="2 3">
    <name type="scientific">Discina gigas</name>
    <dbReference type="NCBI Taxonomy" id="1032678"/>
    <lineage>
        <taxon>Eukaryota</taxon>
        <taxon>Fungi</taxon>
        <taxon>Dikarya</taxon>
        <taxon>Ascomycota</taxon>
        <taxon>Pezizomycotina</taxon>
        <taxon>Pezizomycetes</taxon>
        <taxon>Pezizales</taxon>
        <taxon>Discinaceae</taxon>
        <taxon>Discina</taxon>
    </lineage>
</organism>
<evidence type="ECO:0000256" key="1">
    <source>
        <dbReference type="SAM" id="MobiDB-lite"/>
    </source>
</evidence>
<sequence length="288" mass="32139">MDPNLPPITREMILDGAEFALRTDHAFLRDLEATIQKFKAEEQTLLASTTTFSTTSLNWTTDRSTPTDTPLSTFRAPPPNTVAYPPRPVPGQRVFNYTTLPRTNVAFPFYTTYQDAQHYRITINKTATYTGVFSDYADFLILLSRYDPRRDWDTAGGGRWIMSMSAPGRGVFTSPDWYYKAQGMSMFTIMKDQDGFNRFLAAQRRVGSTAKVVRHWEVYGLDKTNLVTQVAFEMVKPPVKRKKGWKGGEKGAGEKSKAGAESGEAGKEEIGEAGKEREGSTVGVGVCK</sequence>
<evidence type="ECO:0000313" key="3">
    <source>
        <dbReference type="Proteomes" id="UP001447188"/>
    </source>
</evidence>
<keyword evidence="3" id="KW-1185">Reference proteome</keyword>
<feature type="compositionally biased region" description="Basic and acidic residues" evidence="1">
    <location>
        <begin position="246"/>
        <end position="279"/>
    </location>
</feature>
<feature type="region of interest" description="Disordered" evidence="1">
    <location>
        <begin position="57"/>
        <end position="88"/>
    </location>
</feature>
<dbReference type="EMBL" id="JBBBZM010000103">
    <property type="protein sequence ID" value="KAL0634119.1"/>
    <property type="molecule type" value="Genomic_DNA"/>
</dbReference>